<evidence type="ECO:0000313" key="10">
    <source>
        <dbReference type="Proteomes" id="UP000054248"/>
    </source>
</evidence>
<dbReference type="GO" id="GO:0005876">
    <property type="term" value="C:spindle microtubule"/>
    <property type="evidence" value="ECO:0007669"/>
    <property type="project" value="TreeGrafter"/>
</dbReference>
<reference evidence="9 10" key="1">
    <citation type="submission" date="2014-04" db="EMBL/GenBank/DDBJ databases">
        <authorList>
            <consortium name="DOE Joint Genome Institute"/>
            <person name="Kuo A."/>
            <person name="Girlanda M."/>
            <person name="Perotto S."/>
            <person name="Kohler A."/>
            <person name="Nagy L.G."/>
            <person name="Floudas D."/>
            <person name="Copeland A."/>
            <person name="Barry K.W."/>
            <person name="Cichocki N."/>
            <person name="Veneault-Fourrey C."/>
            <person name="LaButti K."/>
            <person name="Lindquist E.A."/>
            <person name="Lipzen A."/>
            <person name="Lundell T."/>
            <person name="Morin E."/>
            <person name="Murat C."/>
            <person name="Sun H."/>
            <person name="Tunlid A."/>
            <person name="Henrissat B."/>
            <person name="Grigoriev I.V."/>
            <person name="Hibbett D.S."/>
            <person name="Martin F."/>
            <person name="Nordberg H.P."/>
            <person name="Cantor M.N."/>
            <person name="Hua S.X."/>
        </authorList>
    </citation>
    <scope>NUCLEOTIDE SEQUENCE [LARGE SCALE GENOMIC DNA]</scope>
    <source>
        <strain evidence="9 10">MUT 4182</strain>
    </source>
</reference>
<dbReference type="GO" id="GO:0005815">
    <property type="term" value="C:microtubule organizing center"/>
    <property type="evidence" value="ECO:0007669"/>
    <property type="project" value="TreeGrafter"/>
</dbReference>
<dbReference type="InterPro" id="IPR011989">
    <property type="entry name" value="ARM-like"/>
</dbReference>
<evidence type="ECO:0000256" key="1">
    <source>
        <dbReference type="ARBA" id="ARBA00004186"/>
    </source>
</evidence>
<keyword evidence="3" id="KW-0132">Cell division</keyword>
<feature type="domain" description="CLASP N-terminal" evidence="8">
    <location>
        <begin position="3"/>
        <end position="158"/>
    </location>
</feature>
<protein>
    <recommendedName>
        <fullName evidence="8">CLASP N-terminal domain-containing protein</fullName>
    </recommendedName>
</protein>
<comment type="subcellular location">
    <subcellularLocation>
        <location evidence="1">Cytoplasm</location>
        <location evidence="1">Cytoskeleton</location>
        <location evidence="1">Spindle</location>
    </subcellularLocation>
</comment>
<dbReference type="GO" id="GO:0051301">
    <property type="term" value="P:cell division"/>
    <property type="evidence" value="ECO:0007669"/>
    <property type="project" value="UniProtKB-KW"/>
</dbReference>
<dbReference type="OrthoDB" id="46159at2759"/>
<name>A0A0C3MEM4_9AGAM</name>
<evidence type="ECO:0000256" key="3">
    <source>
        <dbReference type="ARBA" id="ARBA00022618"/>
    </source>
</evidence>
<dbReference type="GO" id="GO:1902903">
    <property type="term" value="P:regulation of supramolecular fiber organization"/>
    <property type="evidence" value="ECO:0007669"/>
    <property type="project" value="UniProtKB-ARBA"/>
</dbReference>
<keyword evidence="10" id="KW-1185">Reference proteome</keyword>
<dbReference type="InterPro" id="IPR021133">
    <property type="entry name" value="HEAT_type_2"/>
</dbReference>
<dbReference type="SUPFAM" id="SSF48371">
    <property type="entry name" value="ARM repeat"/>
    <property type="match status" value="1"/>
</dbReference>
<keyword evidence="6" id="KW-0206">Cytoskeleton</keyword>
<dbReference type="GO" id="GO:0005881">
    <property type="term" value="C:cytoplasmic microtubule"/>
    <property type="evidence" value="ECO:0007669"/>
    <property type="project" value="TreeGrafter"/>
</dbReference>
<evidence type="ECO:0000256" key="2">
    <source>
        <dbReference type="ARBA" id="ARBA00009549"/>
    </source>
</evidence>
<dbReference type="AlphaFoldDB" id="A0A0C3MEM4"/>
<keyword evidence="5" id="KW-0131">Cell cycle</keyword>
<dbReference type="EMBL" id="KN822956">
    <property type="protein sequence ID" value="KIO32207.1"/>
    <property type="molecule type" value="Genomic_DNA"/>
</dbReference>
<keyword evidence="6" id="KW-0963">Cytoplasm</keyword>
<proteinExistence type="inferred from homology"/>
<dbReference type="STRING" id="1051891.A0A0C3MEM4"/>
<dbReference type="Proteomes" id="UP000054248">
    <property type="component" value="Unassembled WGS sequence"/>
</dbReference>
<dbReference type="Pfam" id="PF12348">
    <property type="entry name" value="CLASP_N"/>
    <property type="match status" value="1"/>
</dbReference>
<dbReference type="GO" id="GO:0031110">
    <property type="term" value="P:regulation of microtubule polymerization or depolymerization"/>
    <property type="evidence" value="ECO:0007669"/>
    <property type="project" value="UniProtKB-ARBA"/>
</dbReference>
<dbReference type="GO" id="GO:0008017">
    <property type="term" value="F:microtubule binding"/>
    <property type="evidence" value="ECO:0007669"/>
    <property type="project" value="TreeGrafter"/>
</dbReference>
<comment type="similarity">
    <text evidence="2">Belongs to the CLASP family.</text>
</comment>
<dbReference type="PROSITE" id="PS50077">
    <property type="entry name" value="HEAT_REPEAT"/>
    <property type="match status" value="1"/>
</dbReference>
<gene>
    <name evidence="9" type="ORF">M407DRAFT_215040</name>
</gene>
<evidence type="ECO:0000259" key="8">
    <source>
        <dbReference type="Pfam" id="PF12348"/>
    </source>
</evidence>
<accession>A0A0C3MEM4</accession>
<dbReference type="PANTHER" id="PTHR21567">
    <property type="entry name" value="CLASP"/>
    <property type="match status" value="1"/>
</dbReference>
<evidence type="ECO:0000256" key="4">
    <source>
        <dbReference type="ARBA" id="ARBA00022701"/>
    </source>
</evidence>
<feature type="repeat" description="HEAT" evidence="7">
    <location>
        <begin position="69"/>
        <end position="105"/>
    </location>
</feature>
<evidence type="ECO:0000256" key="6">
    <source>
        <dbReference type="ARBA" id="ARBA00023212"/>
    </source>
</evidence>
<dbReference type="GO" id="GO:0090307">
    <property type="term" value="P:mitotic spindle assembly"/>
    <property type="evidence" value="ECO:0007669"/>
    <property type="project" value="TreeGrafter"/>
</dbReference>
<reference evidence="10" key="2">
    <citation type="submission" date="2015-01" db="EMBL/GenBank/DDBJ databases">
        <title>Evolutionary Origins and Diversification of the Mycorrhizal Mutualists.</title>
        <authorList>
            <consortium name="DOE Joint Genome Institute"/>
            <consortium name="Mycorrhizal Genomics Consortium"/>
            <person name="Kohler A."/>
            <person name="Kuo A."/>
            <person name="Nagy L.G."/>
            <person name="Floudas D."/>
            <person name="Copeland A."/>
            <person name="Barry K.W."/>
            <person name="Cichocki N."/>
            <person name="Veneault-Fourrey C."/>
            <person name="LaButti K."/>
            <person name="Lindquist E.A."/>
            <person name="Lipzen A."/>
            <person name="Lundell T."/>
            <person name="Morin E."/>
            <person name="Murat C."/>
            <person name="Riley R."/>
            <person name="Ohm R."/>
            <person name="Sun H."/>
            <person name="Tunlid A."/>
            <person name="Henrissat B."/>
            <person name="Grigoriev I.V."/>
            <person name="Hibbett D.S."/>
            <person name="Martin F."/>
        </authorList>
    </citation>
    <scope>NUCLEOTIDE SEQUENCE [LARGE SCALE GENOMIC DNA]</scope>
    <source>
        <strain evidence="10">MUT 4182</strain>
    </source>
</reference>
<dbReference type="InterPro" id="IPR016024">
    <property type="entry name" value="ARM-type_fold"/>
</dbReference>
<dbReference type="Gene3D" id="1.25.10.10">
    <property type="entry name" value="Leucine-rich Repeat Variant"/>
    <property type="match status" value="1"/>
</dbReference>
<dbReference type="GO" id="GO:1990023">
    <property type="term" value="C:mitotic spindle midzone"/>
    <property type="evidence" value="ECO:0007669"/>
    <property type="project" value="TreeGrafter"/>
</dbReference>
<evidence type="ECO:0000313" key="9">
    <source>
        <dbReference type="EMBL" id="KIO32207.1"/>
    </source>
</evidence>
<evidence type="ECO:0000256" key="7">
    <source>
        <dbReference type="PROSITE-ProRule" id="PRU00103"/>
    </source>
</evidence>
<keyword evidence="5" id="KW-0498">Mitosis</keyword>
<organism evidence="9 10">
    <name type="scientific">Tulasnella calospora MUT 4182</name>
    <dbReference type="NCBI Taxonomy" id="1051891"/>
    <lineage>
        <taxon>Eukaryota</taxon>
        <taxon>Fungi</taxon>
        <taxon>Dikarya</taxon>
        <taxon>Basidiomycota</taxon>
        <taxon>Agaricomycotina</taxon>
        <taxon>Agaricomycetes</taxon>
        <taxon>Cantharellales</taxon>
        <taxon>Tulasnellaceae</taxon>
        <taxon>Tulasnella</taxon>
    </lineage>
</organism>
<evidence type="ECO:0000256" key="5">
    <source>
        <dbReference type="ARBA" id="ARBA00022776"/>
    </source>
</evidence>
<keyword evidence="4" id="KW-0493">Microtubule</keyword>
<dbReference type="InterPro" id="IPR024395">
    <property type="entry name" value="CLASP_N_dom"/>
</dbReference>
<dbReference type="HOGENOM" id="CLU_110329_0_0_1"/>
<dbReference type="PANTHER" id="PTHR21567:SF60">
    <property type="entry name" value="CLASP N-TERMINAL DOMAIN-CONTAINING PROTEIN"/>
    <property type="match status" value="1"/>
</dbReference>
<sequence length="162" mass="18279">MISERGRLSGVAIDLVSSFAPRLGPRFEPLVSIIIPALVKVLIRPNKIFVNRAQACLLLIIEHCHLPSIVPHLREAVKDKSQALRLAAIEATLQVLEQFDKSLLEVREGSALIKRHRGNVEDIESIVKDTARDANPTVRQVSRKVFEKYSEIWPERVEAYVI</sequence>